<dbReference type="Pfam" id="PF16640">
    <property type="entry name" value="Big_3_5"/>
    <property type="match status" value="2"/>
</dbReference>
<feature type="signal peptide" evidence="1">
    <location>
        <begin position="1"/>
        <end position="31"/>
    </location>
</feature>
<evidence type="ECO:0000313" key="3">
    <source>
        <dbReference type="EMBL" id="GIF96731.1"/>
    </source>
</evidence>
<gene>
    <name evidence="3" type="ORF">Cci01nite_18250</name>
</gene>
<comment type="caution">
    <text evidence="3">The sequence shown here is derived from an EMBL/GenBank/DDBJ whole genome shotgun (WGS) entry which is preliminary data.</text>
</comment>
<dbReference type="InterPro" id="IPR013783">
    <property type="entry name" value="Ig-like_fold"/>
</dbReference>
<evidence type="ECO:0000313" key="4">
    <source>
        <dbReference type="Proteomes" id="UP000659904"/>
    </source>
</evidence>
<keyword evidence="1" id="KW-0732">Signal</keyword>
<feature type="chain" id="PRO_5035262511" description="Bacterial Ig-like domain-containing protein" evidence="1">
    <location>
        <begin position="32"/>
        <end position="523"/>
    </location>
</feature>
<proteinExistence type="predicted"/>
<dbReference type="GO" id="GO:0005975">
    <property type="term" value="P:carbohydrate metabolic process"/>
    <property type="evidence" value="ECO:0007669"/>
    <property type="project" value="UniProtKB-ARBA"/>
</dbReference>
<evidence type="ECO:0000256" key="1">
    <source>
        <dbReference type="SAM" id="SignalP"/>
    </source>
</evidence>
<dbReference type="RefSeq" id="WP_203831748.1">
    <property type="nucleotide sequence ID" value="NZ_BONH01000006.1"/>
</dbReference>
<dbReference type="InterPro" id="IPR032109">
    <property type="entry name" value="Big_3_5"/>
</dbReference>
<dbReference type="Gene3D" id="2.60.40.10">
    <property type="entry name" value="Immunoglobulins"/>
    <property type="match status" value="2"/>
</dbReference>
<feature type="domain" description="Bacterial Ig-like" evidence="2">
    <location>
        <begin position="169"/>
        <end position="252"/>
    </location>
</feature>
<sequence length="523" mass="51327">MIRNRLLRPVGVGVVALTAVAGMLVGAPAQAAIPTATLGTLTLIPASGTDLTAPRVHTAAGCPSDADGYYAKVYGPGAFDPGAVVTTTTDVNLSHSAGFDVQIADNVRDVAVDLGTTVVPGEYAYEVACVDTFLGDVKGTFVGRFWFTSPTAYQSTDPSTPTATTTTLTVPASPVTAGTTVTLTAAVTPVAATGSVQFFDGATPLGGPVAVSGGAASLNTAALTVGTHSLTATFTGTGSYTASTSSAQSLQVDAPVATPTTTGLAVTPSGSVTQYTPVSLSATVSPVTAVGMVQFLDGGVALGVPVPVSGGSATLNTSSLALGAHSLSARFVPTNSAVYAGSESDAVSLGVVAFTGVSTSQTISTTVESGALVISVANSNVTLPSPVLTADAAMLTTNGGLNPITVADTRAGNPGWNVAGQVSDFVDSDSHVINGANLGWTPRVIDRFAVQTITAGPVVAPANAIAPGASAPAGVGLASSRTLATASPLAGLGTAHLGADVLLYVPTSTVAGTYTATLTLTAI</sequence>
<dbReference type="AlphaFoldDB" id="A0A8J3NYG5"/>
<evidence type="ECO:0000259" key="2">
    <source>
        <dbReference type="Pfam" id="PF16640"/>
    </source>
</evidence>
<protein>
    <recommendedName>
        <fullName evidence="2">Bacterial Ig-like domain-containing protein</fullName>
    </recommendedName>
</protein>
<dbReference type="Proteomes" id="UP000659904">
    <property type="component" value="Unassembled WGS sequence"/>
</dbReference>
<feature type="domain" description="Bacterial Ig-like" evidence="2">
    <location>
        <begin position="269"/>
        <end position="351"/>
    </location>
</feature>
<accession>A0A8J3NYG5</accession>
<reference evidence="3 4" key="1">
    <citation type="submission" date="2021-01" db="EMBL/GenBank/DDBJ databases">
        <title>Whole genome shotgun sequence of Catellatospora citrea NBRC 14495.</title>
        <authorList>
            <person name="Komaki H."/>
            <person name="Tamura T."/>
        </authorList>
    </citation>
    <scope>NUCLEOTIDE SEQUENCE [LARGE SCALE GENOMIC DNA]</scope>
    <source>
        <strain evidence="3 4">NBRC 14495</strain>
    </source>
</reference>
<keyword evidence="4" id="KW-1185">Reference proteome</keyword>
<organism evidence="3 4">
    <name type="scientific">Catellatospora citrea</name>
    <dbReference type="NCBI Taxonomy" id="53366"/>
    <lineage>
        <taxon>Bacteria</taxon>
        <taxon>Bacillati</taxon>
        <taxon>Actinomycetota</taxon>
        <taxon>Actinomycetes</taxon>
        <taxon>Micromonosporales</taxon>
        <taxon>Micromonosporaceae</taxon>
        <taxon>Catellatospora</taxon>
    </lineage>
</organism>
<dbReference type="EMBL" id="BONH01000006">
    <property type="protein sequence ID" value="GIF96731.1"/>
    <property type="molecule type" value="Genomic_DNA"/>
</dbReference>
<name>A0A8J3NYG5_9ACTN</name>